<dbReference type="OrthoDB" id="72637at2759"/>
<reference evidence="2 3" key="1">
    <citation type="submission" date="2019-03" db="EMBL/GenBank/DDBJ databases">
        <authorList>
            <person name="Gaulin E."/>
            <person name="Dumas B."/>
        </authorList>
    </citation>
    <scope>NUCLEOTIDE SEQUENCE [LARGE SCALE GENOMIC DNA]</scope>
    <source>
        <strain evidence="2">CBS 568.67</strain>
    </source>
</reference>
<accession>A0A485LDI5</accession>
<dbReference type="PANTHER" id="PTHR37558:SF1">
    <property type="entry name" value="HTH CENPB-TYPE DOMAIN-CONTAINING PROTEIN"/>
    <property type="match status" value="1"/>
</dbReference>
<dbReference type="AlphaFoldDB" id="A0A485LDI5"/>
<keyword evidence="3" id="KW-1185">Reference proteome</keyword>
<evidence type="ECO:0000313" key="3">
    <source>
        <dbReference type="Proteomes" id="UP000332933"/>
    </source>
</evidence>
<evidence type="ECO:0000313" key="1">
    <source>
        <dbReference type="EMBL" id="KAF0688802.1"/>
    </source>
</evidence>
<proteinExistence type="predicted"/>
<protein>
    <submittedName>
        <fullName evidence="2">Aste57867_19624 protein</fullName>
    </submittedName>
</protein>
<dbReference type="PANTHER" id="PTHR37558">
    <property type="entry name" value="HTH CENPB-TYPE DOMAIN-CONTAINING PROTEIN"/>
    <property type="match status" value="1"/>
</dbReference>
<dbReference type="EMBL" id="CAADRA010006673">
    <property type="protein sequence ID" value="VFT96324.1"/>
    <property type="molecule type" value="Genomic_DNA"/>
</dbReference>
<name>A0A485LDI5_9STRA</name>
<reference evidence="1" key="2">
    <citation type="submission" date="2019-06" db="EMBL/GenBank/DDBJ databases">
        <title>Genomics analysis of Aphanomyces spp. identifies a new class of oomycete effector associated with host adaptation.</title>
        <authorList>
            <person name="Gaulin E."/>
        </authorList>
    </citation>
    <scope>NUCLEOTIDE SEQUENCE</scope>
    <source>
        <strain evidence="1">CBS 578.67</strain>
    </source>
</reference>
<organism evidence="2 3">
    <name type="scientific">Aphanomyces stellatus</name>
    <dbReference type="NCBI Taxonomy" id="120398"/>
    <lineage>
        <taxon>Eukaryota</taxon>
        <taxon>Sar</taxon>
        <taxon>Stramenopiles</taxon>
        <taxon>Oomycota</taxon>
        <taxon>Saprolegniomycetes</taxon>
        <taxon>Saprolegniales</taxon>
        <taxon>Verrucalvaceae</taxon>
        <taxon>Aphanomyces</taxon>
    </lineage>
</organism>
<evidence type="ECO:0000313" key="2">
    <source>
        <dbReference type="EMBL" id="VFT96324.1"/>
    </source>
</evidence>
<gene>
    <name evidence="2" type="primary">Aste57867_19624</name>
    <name evidence="1" type="ORF">As57867_019559</name>
    <name evidence="2" type="ORF">ASTE57867_19624</name>
</gene>
<dbReference type="EMBL" id="VJMH01006651">
    <property type="protein sequence ID" value="KAF0688802.1"/>
    <property type="molecule type" value="Genomic_DNA"/>
</dbReference>
<dbReference type="Proteomes" id="UP000332933">
    <property type="component" value="Unassembled WGS sequence"/>
</dbReference>
<sequence>MENEHLQPDNGANQHELLGICRKSFCARDDILLCLAVNERKPWAAPSGEIMLYWAEIAENLLRTRGFGLRKDGPACKTRFEKILKMIMGGEQEVLRKSGTEDEFAERERLVMDICRQIDHFRDGDEDARRPAVPTSIGHEDDDAFEARKKRKANKLLKVAKRERLVAPSSPSQRSPPEDMRAFFEYLKKRMEVDDAREERRIVAEKELEERRNAAEERRVAMDMERDRRQQEFMLKVLEMMKKPN</sequence>